<name>A0A382J440_9ZZZZ</name>
<gene>
    <name evidence="4" type="ORF">METZ01_LOCUS259046</name>
</gene>
<dbReference type="SUPFAM" id="SSF53335">
    <property type="entry name" value="S-adenosyl-L-methionine-dependent methyltransferases"/>
    <property type="match status" value="1"/>
</dbReference>
<proteinExistence type="predicted"/>
<reference evidence="4" key="1">
    <citation type="submission" date="2018-05" db="EMBL/GenBank/DDBJ databases">
        <authorList>
            <person name="Lanie J.A."/>
            <person name="Ng W.-L."/>
            <person name="Kazmierczak K.M."/>
            <person name="Andrzejewski T.M."/>
            <person name="Davidsen T.M."/>
            <person name="Wayne K.J."/>
            <person name="Tettelin H."/>
            <person name="Glass J.I."/>
            <person name="Rusch D."/>
            <person name="Podicherti R."/>
            <person name="Tsui H.-C.T."/>
            <person name="Winkler M.E."/>
        </authorList>
    </citation>
    <scope>NUCLEOTIDE SEQUENCE</scope>
</reference>
<protein>
    <recommendedName>
        <fullName evidence="3">DNA methylase N-4/N-6 domain-containing protein</fullName>
    </recommendedName>
</protein>
<dbReference type="InterPro" id="IPR001091">
    <property type="entry name" value="RM_Methyltransferase"/>
</dbReference>
<evidence type="ECO:0000313" key="4">
    <source>
        <dbReference type="EMBL" id="SVC06192.1"/>
    </source>
</evidence>
<dbReference type="PRINTS" id="PR00508">
    <property type="entry name" value="S21N4MTFRASE"/>
</dbReference>
<evidence type="ECO:0000256" key="1">
    <source>
        <dbReference type="ARBA" id="ARBA00022603"/>
    </source>
</evidence>
<dbReference type="EMBL" id="UINC01071356">
    <property type="protein sequence ID" value="SVC06192.1"/>
    <property type="molecule type" value="Genomic_DNA"/>
</dbReference>
<sequence>MSIEQNEPLFTNPLEAVRGLTINDLNKYLPAVQKVEDISMTADQIKDGVFLGLCLDGLKKIPDSSIDLIIADPPESPWRSINQRGNPMTIQEYFQWNENWLKESARILKPTGAIYLISGWRFSGMYHSLLNTDFHIQTRITWRNSTPKDQPKPLTWINRTSDIWFATKSNEFMFNQEAVTEGSNQMNPESAIEMGVTNLWSDIMDIQVGSTVKIEGDKPEQLIQRILTASSFKLNWVVDPFTRSGGIGVIAKKMGRRFIGFESDQDQLLMAMKRIDKE</sequence>
<dbReference type="AlphaFoldDB" id="A0A382J440"/>
<dbReference type="Gene3D" id="3.40.50.150">
    <property type="entry name" value="Vaccinia Virus protein VP39"/>
    <property type="match status" value="1"/>
</dbReference>
<evidence type="ECO:0000259" key="3">
    <source>
        <dbReference type="Pfam" id="PF01555"/>
    </source>
</evidence>
<dbReference type="InterPro" id="IPR029063">
    <property type="entry name" value="SAM-dependent_MTases_sf"/>
</dbReference>
<evidence type="ECO:0000256" key="2">
    <source>
        <dbReference type="ARBA" id="ARBA00022679"/>
    </source>
</evidence>
<accession>A0A382J440</accession>
<feature type="domain" description="DNA methylase N-4/N-6" evidence="3">
    <location>
        <begin position="66"/>
        <end position="271"/>
    </location>
</feature>
<dbReference type="InterPro" id="IPR002941">
    <property type="entry name" value="DNA_methylase_N4/N6"/>
</dbReference>
<keyword evidence="2" id="KW-0808">Transferase</keyword>
<dbReference type="GO" id="GO:0003677">
    <property type="term" value="F:DNA binding"/>
    <property type="evidence" value="ECO:0007669"/>
    <property type="project" value="InterPro"/>
</dbReference>
<organism evidence="4">
    <name type="scientific">marine metagenome</name>
    <dbReference type="NCBI Taxonomy" id="408172"/>
    <lineage>
        <taxon>unclassified sequences</taxon>
        <taxon>metagenomes</taxon>
        <taxon>ecological metagenomes</taxon>
    </lineage>
</organism>
<dbReference type="Pfam" id="PF01555">
    <property type="entry name" value="N6_N4_Mtase"/>
    <property type="match status" value="1"/>
</dbReference>
<keyword evidence="1" id="KW-0489">Methyltransferase</keyword>
<dbReference type="GO" id="GO:0032259">
    <property type="term" value="P:methylation"/>
    <property type="evidence" value="ECO:0007669"/>
    <property type="project" value="UniProtKB-KW"/>
</dbReference>
<dbReference type="GO" id="GO:0008170">
    <property type="term" value="F:N-methyltransferase activity"/>
    <property type="evidence" value="ECO:0007669"/>
    <property type="project" value="InterPro"/>
</dbReference>